<evidence type="ECO:0000313" key="8">
    <source>
        <dbReference type="Proteomes" id="UP000018951"/>
    </source>
</evidence>
<dbReference type="GO" id="GO:0008745">
    <property type="term" value="F:N-acetylmuramoyl-L-alanine amidase activity"/>
    <property type="evidence" value="ECO:0007669"/>
    <property type="project" value="UniProtKB-EC"/>
</dbReference>
<dbReference type="InterPro" id="IPR036366">
    <property type="entry name" value="PGBDSf"/>
</dbReference>
<dbReference type="GO" id="GO:0009253">
    <property type="term" value="P:peptidoglycan catabolic process"/>
    <property type="evidence" value="ECO:0007669"/>
    <property type="project" value="InterPro"/>
</dbReference>
<evidence type="ECO:0000313" key="7">
    <source>
        <dbReference type="EMBL" id="ETO91203.1"/>
    </source>
</evidence>
<dbReference type="PANTHER" id="PTHR30417:SF1">
    <property type="entry name" value="N-ACETYLMURAMOYL-L-ALANINE AMIDASE AMID"/>
    <property type="match status" value="1"/>
</dbReference>
<evidence type="ECO:0000256" key="4">
    <source>
        <dbReference type="ARBA" id="ARBA00022801"/>
    </source>
</evidence>
<dbReference type="PANTHER" id="PTHR30417">
    <property type="entry name" value="N-ACETYLMURAMOYL-L-ALANINE AMIDASE AMID"/>
    <property type="match status" value="1"/>
</dbReference>
<comment type="caution">
    <text evidence="7">The sequence shown here is derived from an EMBL/GenBank/DDBJ whole genome shotgun (WGS) entry which is preliminary data.</text>
</comment>
<dbReference type="CDD" id="cd06583">
    <property type="entry name" value="PGRP"/>
    <property type="match status" value="1"/>
</dbReference>
<protein>
    <recommendedName>
        <fullName evidence="3">N-acetylmuramoyl-L-alanine amidase</fullName>
        <ecNumber evidence="3">3.5.1.28</ecNumber>
    </recommendedName>
</protein>
<dbReference type="SUPFAM" id="SSF55846">
    <property type="entry name" value="N-acetylmuramoyl-L-alanine amidase-like"/>
    <property type="match status" value="1"/>
</dbReference>
<comment type="catalytic activity">
    <reaction evidence="1">
        <text>Hydrolyzes the link between N-acetylmuramoyl residues and L-amino acid residues in certain cell-wall glycopeptides.</text>
        <dbReference type="EC" id="3.5.1.28"/>
    </reaction>
</comment>
<dbReference type="GO" id="GO:0009254">
    <property type="term" value="P:peptidoglycan turnover"/>
    <property type="evidence" value="ECO:0007669"/>
    <property type="project" value="TreeGrafter"/>
</dbReference>
<dbReference type="InterPro" id="IPR036365">
    <property type="entry name" value="PGBD-like_sf"/>
</dbReference>
<dbReference type="GO" id="GO:0071555">
    <property type="term" value="P:cell wall organization"/>
    <property type="evidence" value="ECO:0007669"/>
    <property type="project" value="UniProtKB-KW"/>
</dbReference>
<proteinExistence type="inferred from homology"/>
<keyword evidence="4" id="KW-0378">Hydrolase</keyword>
<dbReference type="EC" id="3.5.1.28" evidence="3"/>
<dbReference type="AlphaFoldDB" id="W2V1B1"/>
<evidence type="ECO:0000256" key="3">
    <source>
        <dbReference type="ARBA" id="ARBA00011901"/>
    </source>
</evidence>
<name>W2V1B1_9RICK</name>
<reference evidence="7 8" key="1">
    <citation type="journal article" date="2013" name="PLoS ONE">
        <title>Bacterial endosymbiosis in a chordate host: long-term co-evolution and conservation of secondary metabolism.</title>
        <authorList>
            <person name="Kwan J.C."/>
            <person name="Schmidt E.W."/>
        </authorList>
    </citation>
    <scope>NUCLEOTIDE SEQUENCE [LARGE SCALE GENOMIC DNA]</scope>
    <source>
        <strain evidence="8">L6</strain>
    </source>
</reference>
<keyword evidence="5" id="KW-0961">Cell wall biogenesis/degradation</keyword>
<dbReference type="EMBL" id="AXCJ01000008">
    <property type="protein sequence ID" value="ETO91203.1"/>
    <property type="molecule type" value="Genomic_DNA"/>
</dbReference>
<accession>W2V1B1</accession>
<dbReference type="STRING" id="1401685.P857_693"/>
<organism evidence="7 8">
    <name type="scientific">Candidatus Xenolissoclinum pacificiensis L6</name>
    <dbReference type="NCBI Taxonomy" id="1401685"/>
    <lineage>
        <taxon>Bacteria</taxon>
        <taxon>Pseudomonadati</taxon>
        <taxon>Pseudomonadota</taxon>
        <taxon>Alphaproteobacteria</taxon>
        <taxon>Rickettsiales</taxon>
        <taxon>Anaplasmataceae</taxon>
        <taxon>Candidatus Xenolissoclinum</taxon>
    </lineage>
</organism>
<gene>
    <name evidence="7" type="ORF">P857_693</name>
</gene>
<keyword evidence="8" id="KW-1185">Reference proteome</keyword>
<dbReference type="Gene3D" id="3.40.80.10">
    <property type="entry name" value="Peptidoglycan recognition protein-like"/>
    <property type="match status" value="1"/>
</dbReference>
<feature type="domain" description="N-acetylmuramoyl-L-alanine amidase" evidence="6">
    <location>
        <begin position="7"/>
        <end position="139"/>
    </location>
</feature>
<evidence type="ECO:0000256" key="5">
    <source>
        <dbReference type="ARBA" id="ARBA00023316"/>
    </source>
</evidence>
<dbReference type="Pfam" id="PF01510">
    <property type="entry name" value="Amidase_2"/>
    <property type="match status" value="1"/>
</dbReference>
<evidence type="ECO:0000259" key="6">
    <source>
        <dbReference type="SMART" id="SM00644"/>
    </source>
</evidence>
<evidence type="ECO:0000256" key="1">
    <source>
        <dbReference type="ARBA" id="ARBA00001561"/>
    </source>
</evidence>
<dbReference type="Proteomes" id="UP000018951">
    <property type="component" value="Unassembled WGS sequence"/>
</dbReference>
<dbReference type="SUPFAM" id="SSF47090">
    <property type="entry name" value="PGBD-like"/>
    <property type="match status" value="1"/>
</dbReference>
<dbReference type="InterPro" id="IPR051206">
    <property type="entry name" value="NAMLAA_amidase_2"/>
</dbReference>
<comment type="similarity">
    <text evidence="2">Belongs to the N-acetylmuramoyl-L-alanine amidase 2 family.</text>
</comment>
<dbReference type="PATRIC" id="fig|1401685.3.peg.830"/>
<dbReference type="InterPro" id="IPR002502">
    <property type="entry name" value="Amidase_domain"/>
</dbReference>
<dbReference type="InterPro" id="IPR036505">
    <property type="entry name" value="Amidase/PGRP_sf"/>
</dbReference>
<sequence>MKIHTDLSSPNFRARTSEVPFIILHHTVIDLNQTLQAFMNPSSKVSSHYVIAKDGDIHAMVPLQKAAFHAGVSTWKKYKNLNNYSVGIELVNSGYEPFTDNQYISVVETINLIRKSYPIQDSCILSHSDIAPDRKIDVSSYFEWSRLYKDLKSEFACLFSEDISELSKDILYKTGDRGQGVKKMQSELLNFGYPITGIDGIFGPESSRYMRAFNQHFCPEIFTHLTEKIQYNAKNEMFHTISKHKLKIIQNLI</sequence>
<evidence type="ECO:0000256" key="2">
    <source>
        <dbReference type="ARBA" id="ARBA00007553"/>
    </source>
</evidence>
<dbReference type="SMART" id="SM00644">
    <property type="entry name" value="Ami_2"/>
    <property type="match status" value="1"/>
</dbReference>
<dbReference type="Gene3D" id="1.10.101.10">
    <property type="entry name" value="PGBD-like superfamily/PGBD"/>
    <property type="match status" value="1"/>
</dbReference>